<name>A0A7U6FS54_VIBAN</name>
<evidence type="ECO:0000313" key="3">
    <source>
        <dbReference type="EMBL" id="MBF4374448.1"/>
    </source>
</evidence>
<gene>
    <name evidence="2" type="ORF">DYL72_15465</name>
    <name evidence="3" type="ORF">EAY46_15370</name>
</gene>
<dbReference type="Proteomes" id="UP000726136">
    <property type="component" value="Unassembled WGS sequence"/>
</dbReference>
<keyword evidence="1" id="KW-0812">Transmembrane</keyword>
<evidence type="ECO:0000313" key="2">
    <source>
        <dbReference type="EMBL" id="AZS26306.1"/>
    </source>
</evidence>
<protein>
    <submittedName>
        <fullName evidence="2">Uncharacterized protein</fullName>
    </submittedName>
</protein>
<dbReference type="RefSeq" id="WP_116285139.1">
    <property type="nucleotide sequence ID" value="NZ_CP034672.1"/>
</dbReference>
<evidence type="ECO:0000313" key="5">
    <source>
        <dbReference type="Proteomes" id="UP000726136"/>
    </source>
</evidence>
<organism evidence="2 4">
    <name type="scientific">Vibrio anguillarum</name>
    <name type="common">Listonella anguillarum</name>
    <dbReference type="NCBI Taxonomy" id="55601"/>
    <lineage>
        <taxon>Bacteria</taxon>
        <taxon>Pseudomonadati</taxon>
        <taxon>Pseudomonadota</taxon>
        <taxon>Gammaproteobacteria</taxon>
        <taxon>Vibrionales</taxon>
        <taxon>Vibrionaceae</taxon>
        <taxon>Vibrio</taxon>
    </lineage>
</organism>
<keyword evidence="1" id="KW-1133">Transmembrane helix</keyword>
<sequence length="65" mass="6918">MQEIVVFVKSIPMWVSVLGSMLMFVSFAILITKNGKLGKLKVLVELCAGVGGVLSSPMAFLALFG</sequence>
<feature type="transmembrane region" description="Helical" evidence="1">
    <location>
        <begin position="12"/>
        <end position="31"/>
    </location>
</feature>
<keyword evidence="1" id="KW-0472">Membrane</keyword>
<accession>A0A7U6FS54</accession>
<proteinExistence type="predicted"/>
<dbReference type="Proteomes" id="UP000256923">
    <property type="component" value="Chromosome 1"/>
</dbReference>
<dbReference type="EMBL" id="CP034672">
    <property type="protein sequence ID" value="AZS26306.1"/>
    <property type="molecule type" value="Genomic_DNA"/>
</dbReference>
<feature type="transmembrane region" description="Helical" evidence="1">
    <location>
        <begin position="43"/>
        <end position="64"/>
    </location>
</feature>
<dbReference type="AlphaFoldDB" id="A0A7U6FS54"/>
<dbReference type="EMBL" id="RDPI01000019">
    <property type="protein sequence ID" value="MBF4374448.1"/>
    <property type="molecule type" value="Genomic_DNA"/>
</dbReference>
<reference evidence="3 5" key="2">
    <citation type="journal article" date="2021" name="PeerJ">
        <title>Analysis of 44 Vibrio anguillarum genomes reveals high genetic diversity.</title>
        <authorList>
            <person name="Hansen M.J."/>
            <person name="Dalsgaard I."/>
        </authorList>
    </citation>
    <scope>NUCLEOTIDE SEQUENCE [LARGE SCALE GENOMIC DNA]</scope>
    <source>
        <strain evidence="3 5">040915-1/1B</strain>
    </source>
</reference>
<reference evidence="2 4" key="1">
    <citation type="submission" date="2018-12" db="EMBL/GenBank/DDBJ databases">
        <title>Characterization and Draft Genome of Vibrio anguillarum J360 Marine Pathogen Isolated from an Outbreak in Lumpfish (Cyclopterus lumpus).</title>
        <authorList>
            <person name="Vasquez J.I."/>
            <person name="Cao T."/>
            <person name="Chakraborty S."/>
            <person name="Gnanagobal H."/>
            <person name="Wescot J."/>
            <person name="Boyce D."/>
            <person name="Santander J."/>
        </authorList>
    </citation>
    <scope>NUCLEOTIDE SEQUENCE [LARGE SCALE GENOMIC DNA]</scope>
    <source>
        <strain evidence="2 4">J360</strain>
    </source>
</reference>
<evidence type="ECO:0000256" key="1">
    <source>
        <dbReference type="SAM" id="Phobius"/>
    </source>
</evidence>
<evidence type="ECO:0000313" key="4">
    <source>
        <dbReference type="Proteomes" id="UP000256923"/>
    </source>
</evidence>
<keyword evidence="5" id="KW-1185">Reference proteome</keyword>